<dbReference type="AlphaFoldDB" id="A0AAW5RFW6"/>
<sequence length="138" mass="15532">MIIKDKILKRIQDAENYVFMRQDFSDIANYDQVGRALRELVQDEKLLKVGYGIYTKARINSITGKIMPACPVGADGVILEALERLGVKYTFGKATAAYLESRSNQIPPSLQIETPRRFKRQLSAGRKQINVNISQGKA</sequence>
<evidence type="ECO:0000313" key="2">
    <source>
        <dbReference type="Proteomes" id="UP001208534"/>
    </source>
</evidence>
<comment type="caution">
    <text evidence="1">The sequence shown here is derived from an EMBL/GenBank/DDBJ whole genome shotgun (WGS) entry which is preliminary data.</text>
</comment>
<evidence type="ECO:0008006" key="3">
    <source>
        <dbReference type="Google" id="ProtNLM"/>
    </source>
</evidence>
<dbReference type="RefSeq" id="WP_262579501.1">
    <property type="nucleotide sequence ID" value="NZ_JAHPRE010000087.1"/>
</dbReference>
<dbReference type="Pfam" id="PF19570">
    <property type="entry name" value="DUF6088"/>
    <property type="match status" value="1"/>
</dbReference>
<reference evidence="1" key="1">
    <citation type="submission" date="2021-06" db="EMBL/GenBank/DDBJ databases">
        <title>Propagation of a rapidly emergent carbapenem-resistant Acinetobacter baumannii lineage by various extra-hospital transmission networks.</title>
        <authorList>
            <person name="Calix J."/>
        </authorList>
    </citation>
    <scope>NUCLEOTIDE SEQUENCE</scope>
    <source>
        <strain evidence="1">WU_MDCI_Aw63</strain>
    </source>
</reference>
<proteinExistence type="predicted"/>
<dbReference type="EMBL" id="JAHPRE010000087">
    <property type="protein sequence ID" value="MCU4398354.1"/>
    <property type="molecule type" value="Genomic_DNA"/>
</dbReference>
<name>A0AAW5RFW6_ACIJU</name>
<organism evidence="1 2">
    <name type="scientific">Acinetobacter junii</name>
    <dbReference type="NCBI Taxonomy" id="40215"/>
    <lineage>
        <taxon>Bacteria</taxon>
        <taxon>Pseudomonadati</taxon>
        <taxon>Pseudomonadota</taxon>
        <taxon>Gammaproteobacteria</taxon>
        <taxon>Moraxellales</taxon>
        <taxon>Moraxellaceae</taxon>
        <taxon>Acinetobacter</taxon>
    </lineage>
</organism>
<protein>
    <recommendedName>
        <fullName evidence="3">S-adenosylhomocysteine hydrolase</fullName>
    </recommendedName>
</protein>
<dbReference type="Proteomes" id="UP001208534">
    <property type="component" value="Unassembled WGS sequence"/>
</dbReference>
<accession>A0AAW5RFW6</accession>
<dbReference type="InterPro" id="IPR045738">
    <property type="entry name" value="DUF6088"/>
</dbReference>
<evidence type="ECO:0000313" key="1">
    <source>
        <dbReference type="EMBL" id="MCU4398354.1"/>
    </source>
</evidence>
<gene>
    <name evidence="1" type="ORF">KTH64_15720</name>
</gene>